<feature type="domain" description="Wax synthase" evidence="8">
    <location>
        <begin position="241"/>
        <end position="328"/>
    </location>
</feature>
<proteinExistence type="inferred from homology"/>
<keyword evidence="3" id="KW-0808">Transferase</keyword>
<dbReference type="STRING" id="1245748.A0A421DD70"/>
<dbReference type="InterPro" id="IPR044851">
    <property type="entry name" value="Wax_synthase"/>
</dbReference>
<keyword evidence="6 7" id="KW-0472">Membrane</keyword>
<comment type="similarity">
    <text evidence="2">Belongs to the wax synthase family.</text>
</comment>
<name>A0A421DD70_9EURO</name>
<dbReference type="PANTHER" id="PTHR31595:SF27">
    <property type="entry name" value="WAX SYNTHASE DOMAIN-CONTAINING PROTEIN-RELATED"/>
    <property type="match status" value="1"/>
</dbReference>
<evidence type="ECO:0000256" key="1">
    <source>
        <dbReference type="ARBA" id="ARBA00004141"/>
    </source>
</evidence>
<feature type="transmembrane region" description="Helical" evidence="7">
    <location>
        <begin position="200"/>
        <end position="219"/>
    </location>
</feature>
<dbReference type="GO" id="GO:0008374">
    <property type="term" value="F:O-acyltransferase activity"/>
    <property type="evidence" value="ECO:0007669"/>
    <property type="project" value="InterPro"/>
</dbReference>
<keyword evidence="4 7" id="KW-0812">Transmembrane</keyword>
<comment type="caution">
    <text evidence="9">The sequence shown here is derived from an EMBL/GenBank/DDBJ whole genome shotgun (WGS) entry which is preliminary data.</text>
</comment>
<protein>
    <recommendedName>
        <fullName evidence="8">Wax synthase domain-containing protein</fullName>
    </recommendedName>
</protein>
<gene>
    <name evidence="9" type="ORF">CFD26_100758</name>
</gene>
<evidence type="ECO:0000256" key="2">
    <source>
        <dbReference type="ARBA" id="ARBA00007282"/>
    </source>
</evidence>
<dbReference type="InterPro" id="IPR032805">
    <property type="entry name" value="Wax_synthase_dom"/>
</dbReference>
<dbReference type="EMBL" id="NIDN02000020">
    <property type="protein sequence ID" value="RLM00055.1"/>
    <property type="molecule type" value="Genomic_DNA"/>
</dbReference>
<accession>A0A421DD70</accession>
<dbReference type="AlphaFoldDB" id="A0A421DD70"/>
<evidence type="ECO:0000259" key="8">
    <source>
        <dbReference type="Pfam" id="PF13813"/>
    </source>
</evidence>
<dbReference type="GO" id="GO:0006629">
    <property type="term" value="P:lipid metabolic process"/>
    <property type="evidence" value="ECO:0007669"/>
    <property type="project" value="InterPro"/>
</dbReference>
<dbReference type="Pfam" id="PF13813">
    <property type="entry name" value="MBOAT_2"/>
    <property type="match status" value="1"/>
</dbReference>
<evidence type="ECO:0000256" key="3">
    <source>
        <dbReference type="ARBA" id="ARBA00022679"/>
    </source>
</evidence>
<reference evidence="9 10" key="1">
    <citation type="submission" date="2018-08" db="EMBL/GenBank/DDBJ databases">
        <title>Draft genome sequences of two Aspergillus turcosus clinical strains isolated from bronchoalveolar lavage fluid: one azole-susceptible and the other azole-resistant.</title>
        <authorList>
            <person name="Parent-Michaud M."/>
            <person name="Dufresne P.J."/>
            <person name="Fournier E."/>
            <person name="Martineau C."/>
            <person name="Moreira S."/>
            <person name="Perkins V."/>
            <person name="De Repentigny L."/>
            <person name="Dufresne S.F."/>
        </authorList>
    </citation>
    <scope>NUCLEOTIDE SEQUENCE [LARGE SCALE GENOMIC DNA]</scope>
    <source>
        <strain evidence="9">HMR AF 1038</strain>
    </source>
</reference>
<feature type="transmembrane region" description="Helical" evidence="7">
    <location>
        <begin position="29"/>
        <end position="49"/>
    </location>
</feature>
<evidence type="ECO:0000256" key="5">
    <source>
        <dbReference type="ARBA" id="ARBA00022989"/>
    </source>
</evidence>
<sequence length="407" mass="46132">MGFLHLAVSLAVQWVIVTSAICFTSRYSLWRAAAVPFVAFTTYQAWLALDFFDNNQLVNPMTAAFVVGFGLHHINLLSVARIDAEEIQQQIQRQTGTKGTGATVSEYDCLRWTCYLLTTLRGIDTPYQVKTVPRGQNEASESRIAFLVRTLLIVAAKYLVLDFMTFSPPSKDDTMRLFGPGREYLVLRPNGLPPATLQEVLIHLGVAFLGWGPIGSWFIDVHYRALAVVSVGLGISSPHQWPALFGSIAETYTLRGFWGRFWHQVFRWPMQSIASYVCRDILRLPRPSLVERYLNITCVFAISVFLHLAIDGRAGIYLPHSGALRCFLIQPLGIMLEDAVQEAYRRFRGNTKQHITIWTRLIGYVWAWGFLTSVAPLYNFPLFRYQDPTKNGVPFSVIKFVRALLEK</sequence>
<keyword evidence="5 7" id="KW-1133">Transmembrane helix</keyword>
<evidence type="ECO:0000256" key="7">
    <source>
        <dbReference type="SAM" id="Phobius"/>
    </source>
</evidence>
<dbReference type="OrthoDB" id="1077582at2759"/>
<evidence type="ECO:0000313" key="10">
    <source>
        <dbReference type="Proteomes" id="UP000215289"/>
    </source>
</evidence>
<keyword evidence="10" id="KW-1185">Reference proteome</keyword>
<dbReference type="GO" id="GO:0016020">
    <property type="term" value="C:membrane"/>
    <property type="evidence" value="ECO:0007669"/>
    <property type="project" value="UniProtKB-SubCell"/>
</dbReference>
<dbReference type="PANTHER" id="PTHR31595">
    <property type="entry name" value="LONG-CHAIN-ALCOHOL O-FATTY-ACYLTRANSFERASE 3-RELATED"/>
    <property type="match status" value="1"/>
</dbReference>
<feature type="transmembrane region" description="Helical" evidence="7">
    <location>
        <begin position="357"/>
        <end position="378"/>
    </location>
</feature>
<organism evidence="9 10">
    <name type="scientific">Aspergillus turcosus</name>
    <dbReference type="NCBI Taxonomy" id="1245748"/>
    <lineage>
        <taxon>Eukaryota</taxon>
        <taxon>Fungi</taxon>
        <taxon>Dikarya</taxon>
        <taxon>Ascomycota</taxon>
        <taxon>Pezizomycotina</taxon>
        <taxon>Eurotiomycetes</taxon>
        <taxon>Eurotiomycetidae</taxon>
        <taxon>Eurotiales</taxon>
        <taxon>Aspergillaceae</taxon>
        <taxon>Aspergillus</taxon>
        <taxon>Aspergillus subgen. Fumigati</taxon>
    </lineage>
</organism>
<evidence type="ECO:0000313" key="9">
    <source>
        <dbReference type="EMBL" id="RLM00055.1"/>
    </source>
</evidence>
<feature type="transmembrane region" description="Helical" evidence="7">
    <location>
        <begin position="144"/>
        <end position="161"/>
    </location>
</feature>
<dbReference type="Proteomes" id="UP000215289">
    <property type="component" value="Unassembled WGS sequence"/>
</dbReference>
<evidence type="ECO:0000256" key="6">
    <source>
        <dbReference type="ARBA" id="ARBA00023136"/>
    </source>
</evidence>
<evidence type="ECO:0000256" key="4">
    <source>
        <dbReference type="ARBA" id="ARBA00022692"/>
    </source>
</evidence>
<feature type="transmembrane region" description="Helical" evidence="7">
    <location>
        <begin position="293"/>
        <end position="310"/>
    </location>
</feature>
<comment type="subcellular location">
    <subcellularLocation>
        <location evidence="1">Membrane</location>
        <topology evidence="1">Multi-pass membrane protein</topology>
    </subcellularLocation>
</comment>